<accession>A0A918EAI2</accession>
<dbReference type="AlphaFoldDB" id="A0A918EAI2"/>
<feature type="region of interest" description="Disordered" evidence="1">
    <location>
        <begin position="30"/>
        <end position="159"/>
    </location>
</feature>
<evidence type="ECO:0000313" key="2">
    <source>
        <dbReference type="EMBL" id="GGP17266.1"/>
    </source>
</evidence>
<name>A0A918EAI2_9ACTN</name>
<evidence type="ECO:0000313" key="3">
    <source>
        <dbReference type="Proteomes" id="UP000660745"/>
    </source>
</evidence>
<keyword evidence="3" id="KW-1185">Reference proteome</keyword>
<proteinExistence type="predicted"/>
<organism evidence="2 3">
    <name type="scientific">Nonomuraea glycinis</name>
    <dbReference type="NCBI Taxonomy" id="2047744"/>
    <lineage>
        <taxon>Bacteria</taxon>
        <taxon>Bacillati</taxon>
        <taxon>Actinomycetota</taxon>
        <taxon>Actinomycetes</taxon>
        <taxon>Streptosporangiales</taxon>
        <taxon>Streptosporangiaceae</taxon>
        <taxon>Nonomuraea</taxon>
    </lineage>
</organism>
<reference evidence="2" key="1">
    <citation type="journal article" date="2014" name="Int. J. Syst. Evol. Microbiol.">
        <title>Complete genome sequence of Corynebacterium casei LMG S-19264T (=DSM 44701T), isolated from a smear-ripened cheese.</title>
        <authorList>
            <consortium name="US DOE Joint Genome Institute (JGI-PGF)"/>
            <person name="Walter F."/>
            <person name="Albersmeier A."/>
            <person name="Kalinowski J."/>
            <person name="Ruckert C."/>
        </authorList>
    </citation>
    <scope>NUCLEOTIDE SEQUENCE</scope>
    <source>
        <strain evidence="2">CGMCC 4.7430</strain>
    </source>
</reference>
<reference evidence="2" key="2">
    <citation type="submission" date="2020-09" db="EMBL/GenBank/DDBJ databases">
        <authorList>
            <person name="Sun Q."/>
            <person name="Zhou Y."/>
        </authorList>
    </citation>
    <scope>NUCLEOTIDE SEQUENCE</scope>
    <source>
        <strain evidence="2">CGMCC 4.7430</strain>
    </source>
</reference>
<protein>
    <submittedName>
        <fullName evidence="2">Uncharacterized protein</fullName>
    </submittedName>
</protein>
<dbReference type="Proteomes" id="UP000660745">
    <property type="component" value="Unassembled WGS sequence"/>
</dbReference>
<dbReference type="EMBL" id="BMNK01000023">
    <property type="protein sequence ID" value="GGP17266.1"/>
    <property type="molecule type" value="Genomic_DNA"/>
</dbReference>
<comment type="caution">
    <text evidence="2">The sequence shown here is derived from an EMBL/GenBank/DDBJ whole genome shotgun (WGS) entry which is preliminary data.</text>
</comment>
<gene>
    <name evidence="2" type="ORF">GCM10012278_84470</name>
</gene>
<evidence type="ECO:0000256" key="1">
    <source>
        <dbReference type="SAM" id="MobiDB-lite"/>
    </source>
</evidence>
<sequence length="159" mass="16009">MRGDCGHARCGPPSVLGLLLCCAGKVTVKEAVSIRRPPEPSVGDSPRTPEPGKERSSPTARSDPVEPSPATSPREAPNPEDAPPADTGPGAPPLGNAIPEDSLTDLGDSGTGDPAAGRSGVAESVLVRSDRGETSPSGFDRGGTGLGRFERGKSCGMVA</sequence>